<keyword evidence="2" id="KW-1185">Reference proteome</keyword>
<accession>A0A0D0DV20</accession>
<protein>
    <submittedName>
        <fullName evidence="1">Uncharacterized protein</fullName>
    </submittedName>
</protein>
<dbReference type="HOGENOM" id="CLU_2549235_0_0_1"/>
<organism evidence="1 2">
    <name type="scientific">Paxillus rubicundulus Ve08.2h10</name>
    <dbReference type="NCBI Taxonomy" id="930991"/>
    <lineage>
        <taxon>Eukaryota</taxon>
        <taxon>Fungi</taxon>
        <taxon>Dikarya</taxon>
        <taxon>Basidiomycota</taxon>
        <taxon>Agaricomycotina</taxon>
        <taxon>Agaricomycetes</taxon>
        <taxon>Agaricomycetidae</taxon>
        <taxon>Boletales</taxon>
        <taxon>Paxilineae</taxon>
        <taxon>Paxillaceae</taxon>
        <taxon>Paxillus</taxon>
    </lineage>
</organism>
<dbReference type="AlphaFoldDB" id="A0A0D0DV20"/>
<dbReference type="InParanoid" id="A0A0D0DV20"/>
<evidence type="ECO:0000313" key="1">
    <source>
        <dbReference type="EMBL" id="KIK93191.1"/>
    </source>
</evidence>
<proteinExistence type="predicted"/>
<dbReference type="OrthoDB" id="3241084at2759"/>
<feature type="non-terminal residue" evidence="1">
    <location>
        <position position="1"/>
    </location>
</feature>
<reference evidence="2" key="2">
    <citation type="submission" date="2015-01" db="EMBL/GenBank/DDBJ databases">
        <title>Evolutionary Origins and Diversification of the Mycorrhizal Mutualists.</title>
        <authorList>
            <consortium name="DOE Joint Genome Institute"/>
            <consortium name="Mycorrhizal Genomics Consortium"/>
            <person name="Kohler A."/>
            <person name="Kuo A."/>
            <person name="Nagy L.G."/>
            <person name="Floudas D."/>
            <person name="Copeland A."/>
            <person name="Barry K.W."/>
            <person name="Cichocki N."/>
            <person name="Veneault-Fourrey C."/>
            <person name="LaButti K."/>
            <person name="Lindquist E.A."/>
            <person name="Lipzen A."/>
            <person name="Lundell T."/>
            <person name="Morin E."/>
            <person name="Murat C."/>
            <person name="Riley R."/>
            <person name="Ohm R."/>
            <person name="Sun H."/>
            <person name="Tunlid A."/>
            <person name="Henrissat B."/>
            <person name="Grigoriev I.V."/>
            <person name="Hibbett D.S."/>
            <person name="Martin F."/>
        </authorList>
    </citation>
    <scope>NUCLEOTIDE SEQUENCE [LARGE SCALE GENOMIC DNA]</scope>
    <source>
        <strain evidence="2">Ve08.2h10</strain>
    </source>
</reference>
<sequence length="83" mass="9581">KQQNHISPVLMEVLQMSKFFLKKDHLQFMEGWVTQQHEMLRDKDDDDLLAQVVDIGLNPDKIMEVVDDVMVVIGEDEGDILVS</sequence>
<gene>
    <name evidence="1" type="ORF">PAXRUDRAFT_145606</name>
</gene>
<dbReference type="EMBL" id="KN825205">
    <property type="protein sequence ID" value="KIK93191.1"/>
    <property type="molecule type" value="Genomic_DNA"/>
</dbReference>
<dbReference type="Proteomes" id="UP000054538">
    <property type="component" value="Unassembled WGS sequence"/>
</dbReference>
<reference evidence="1 2" key="1">
    <citation type="submission" date="2014-04" db="EMBL/GenBank/DDBJ databases">
        <authorList>
            <consortium name="DOE Joint Genome Institute"/>
            <person name="Kuo A."/>
            <person name="Kohler A."/>
            <person name="Jargeat P."/>
            <person name="Nagy L.G."/>
            <person name="Floudas D."/>
            <person name="Copeland A."/>
            <person name="Barry K.W."/>
            <person name="Cichocki N."/>
            <person name="Veneault-Fourrey C."/>
            <person name="LaButti K."/>
            <person name="Lindquist E.A."/>
            <person name="Lipzen A."/>
            <person name="Lundell T."/>
            <person name="Morin E."/>
            <person name="Murat C."/>
            <person name="Sun H."/>
            <person name="Tunlid A."/>
            <person name="Henrissat B."/>
            <person name="Grigoriev I.V."/>
            <person name="Hibbett D.S."/>
            <person name="Martin F."/>
            <person name="Nordberg H.P."/>
            <person name="Cantor M.N."/>
            <person name="Hua S.X."/>
        </authorList>
    </citation>
    <scope>NUCLEOTIDE SEQUENCE [LARGE SCALE GENOMIC DNA]</scope>
    <source>
        <strain evidence="1 2">Ve08.2h10</strain>
    </source>
</reference>
<evidence type="ECO:0000313" key="2">
    <source>
        <dbReference type="Proteomes" id="UP000054538"/>
    </source>
</evidence>
<name>A0A0D0DV20_9AGAM</name>